<organism evidence="1 2">
    <name type="scientific">Nonomuraea typhae</name>
    <dbReference type="NCBI Taxonomy" id="2603600"/>
    <lineage>
        <taxon>Bacteria</taxon>
        <taxon>Bacillati</taxon>
        <taxon>Actinomycetota</taxon>
        <taxon>Actinomycetes</taxon>
        <taxon>Streptosporangiales</taxon>
        <taxon>Streptosporangiaceae</taxon>
        <taxon>Nonomuraea</taxon>
    </lineage>
</organism>
<proteinExistence type="predicted"/>
<dbReference type="EMBL" id="JBITGY010000003">
    <property type="protein sequence ID" value="MFI6498699.1"/>
    <property type="molecule type" value="Genomic_DNA"/>
</dbReference>
<name>A0ABW7YS04_9ACTN</name>
<gene>
    <name evidence="1" type="ORF">ACIBG2_15010</name>
</gene>
<protein>
    <submittedName>
        <fullName evidence="1">Uncharacterized protein</fullName>
    </submittedName>
</protein>
<accession>A0ABW7YS04</accession>
<evidence type="ECO:0000313" key="2">
    <source>
        <dbReference type="Proteomes" id="UP001612741"/>
    </source>
</evidence>
<comment type="caution">
    <text evidence="1">The sequence shown here is derived from an EMBL/GenBank/DDBJ whole genome shotgun (WGS) entry which is preliminary data.</text>
</comment>
<reference evidence="1 2" key="1">
    <citation type="submission" date="2024-10" db="EMBL/GenBank/DDBJ databases">
        <title>The Natural Products Discovery Center: Release of the First 8490 Sequenced Strains for Exploring Actinobacteria Biosynthetic Diversity.</title>
        <authorList>
            <person name="Kalkreuter E."/>
            <person name="Kautsar S.A."/>
            <person name="Yang D."/>
            <person name="Bader C.D."/>
            <person name="Teijaro C.N."/>
            <person name="Fluegel L."/>
            <person name="Davis C.M."/>
            <person name="Simpson J.R."/>
            <person name="Lauterbach L."/>
            <person name="Steele A.D."/>
            <person name="Gui C."/>
            <person name="Meng S."/>
            <person name="Li G."/>
            <person name="Viehrig K."/>
            <person name="Ye F."/>
            <person name="Su P."/>
            <person name="Kiefer A.F."/>
            <person name="Nichols A."/>
            <person name="Cepeda A.J."/>
            <person name="Yan W."/>
            <person name="Fan B."/>
            <person name="Jiang Y."/>
            <person name="Adhikari A."/>
            <person name="Zheng C.-J."/>
            <person name="Schuster L."/>
            <person name="Cowan T.M."/>
            <person name="Smanski M.J."/>
            <person name="Chevrette M.G."/>
            <person name="De Carvalho L.P.S."/>
            <person name="Shen B."/>
        </authorList>
    </citation>
    <scope>NUCLEOTIDE SEQUENCE [LARGE SCALE GENOMIC DNA]</scope>
    <source>
        <strain evidence="1 2">NPDC050545</strain>
    </source>
</reference>
<keyword evidence="2" id="KW-1185">Reference proteome</keyword>
<evidence type="ECO:0000313" key="1">
    <source>
        <dbReference type="EMBL" id="MFI6498699.1"/>
    </source>
</evidence>
<dbReference type="RefSeq" id="WP_397081926.1">
    <property type="nucleotide sequence ID" value="NZ_JBITGY010000003.1"/>
</dbReference>
<sequence length="153" mass="16748">MNKLLAAVVTMAVSPQSCSDTTTDPPPPPPAKAIGCFQEVAIETVRFGSAAPKVRVQVLQQCSTATVIATQLTDIRVWYRESRFGGEWFEVGSQPFTEVPGREHTYSYSFGPCESGRYRVKVSQAGTFDSGKEFRASDERSASLDCEKARDIS</sequence>
<dbReference type="Proteomes" id="UP001612741">
    <property type="component" value="Unassembled WGS sequence"/>
</dbReference>